<dbReference type="PANTHER" id="PTHR48086">
    <property type="entry name" value="SODIUM/PROLINE SYMPORTER-RELATED"/>
    <property type="match status" value="1"/>
</dbReference>
<keyword evidence="6 8" id="KW-0472">Membrane</keyword>
<dbReference type="PANTHER" id="PTHR48086:SF10">
    <property type="entry name" value="AGR155CP"/>
    <property type="match status" value="1"/>
</dbReference>
<feature type="transmembrane region" description="Helical" evidence="8">
    <location>
        <begin position="227"/>
        <end position="247"/>
    </location>
</feature>
<evidence type="ECO:0000256" key="7">
    <source>
        <dbReference type="RuleBase" id="RU362091"/>
    </source>
</evidence>
<dbReference type="EMBL" id="ALJD01000003">
    <property type="protein sequence ID" value="EJN60540.1"/>
    <property type="molecule type" value="Genomic_DNA"/>
</dbReference>
<evidence type="ECO:0000256" key="4">
    <source>
        <dbReference type="ARBA" id="ARBA00022692"/>
    </source>
</evidence>
<gene>
    <name evidence="9" type="ORF">HSB1_11430</name>
</gene>
<feature type="transmembrane region" description="Helical" evidence="8">
    <location>
        <begin position="446"/>
        <end position="468"/>
    </location>
</feature>
<feature type="transmembrane region" description="Helical" evidence="8">
    <location>
        <begin position="188"/>
        <end position="207"/>
    </location>
</feature>
<organism evidence="9 10">
    <name type="scientific">Halogranum salarium B-1</name>
    <dbReference type="NCBI Taxonomy" id="1210908"/>
    <lineage>
        <taxon>Archaea</taxon>
        <taxon>Methanobacteriati</taxon>
        <taxon>Methanobacteriota</taxon>
        <taxon>Stenosarchaea group</taxon>
        <taxon>Halobacteria</taxon>
        <taxon>Halobacteriales</taxon>
        <taxon>Haloferacaceae</taxon>
    </lineage>
</organism>
<evidence type="ECO:0000256" key="3">
    <source>
        <dbReference type="ARBA" id="ARBA00022448"/>
    </source>
</evidence>
<evidence type="ECO:0000256" key="6">
    <source>
        <dbReference type="ARBA" id="ARBA00023136"/>
    </source>
</evidence>
<reference evidence="9 10" key="1">
    <citation type="journal article" date="2012" name="J. Bacteriol.">
        <title>Draft Genome Sequence of the Extremely Halophilic Archaeon Halogranum salarium B-1T.</title>
        <authorList>
            <person name="Kim K.K."/>
            <person name="Lee K.C."/>
            <person name="Lee J.S."/>
        </authorList>
    </citation>
    <scope>NUCLEOTIDE SEQUENCE [LARGE SCALE GENOMIC DNA]</scope>
    <source>
        <strain evidence="9 10">B-1</strain>
    </source>
</reference>
<feature type="transmembrane region" description="Helical" evidence="8">
    <location>
        <begin position="316"/>
        <end position="341"/>
    </location>
</feature>
<feature type="transmembrane region" description="Helical" evidence="8">
    <location>
        <begin position="388"/>
        <end position="407"/>
    </location>
</feature>
<evidence type="ECO:0000313" key="9">
    <source>
        <dbReference type="EMBL" id="EJN60540.1"/>
    </source>
</evidence>
<feature type="transmembrane region" description="Helical" evidence="8">
    <location>
        <begin position="69"/>
        <end position="93"/>
    </location>
</feature>
<dbReference type="InterPro" id="IPR001734">
    <property type="entry name" value="Na/solute_symporter"/>
</dbReference>
<name>J2ZIK1_9EURY</name>
<evidence type="ECO:0000313" key="10">
    <source>
        <dbReference type="Proteomes" id="UP000007813"/>
    </source>
</evidence>
<dbReference type="PROSITE" id="PS50283">
    <property type="entry name" value="NA_SOLUT_SYMP_3"/>
    <property type="match status" value="1"/>
</dbReference>
<dbReference type="RefSeq" id="WP_009366258.1">
    <property type="nucleotide sequence ID" value="NZ_ALJD01000003.1"/>
</dbReference>
<evidence type="ECO:0000256" key="1">
    <source>
        <dbReference type="ARBA" id="ARBA00004141"/>
    </source>
</evidence>
<dbReference type="Pfam" id="PF00474">
    <property type="entry name" value="SSF"/>
    <property type="match status" value="1"/>
</dbReference>
<dbReference type="PATRIC" id="fig|1210908.3.peg.1090"/>
<dbReference type="InterPro" id="IPR050277">
    <property type="entry name" value="Sodium:Solute_Symporter"/>
</dbReference>
<dbReference type="InterPro" id="IPR038377">
    <property type="entry name" value="Na/Glc_symporter_sf"/>
</dbReference>
<keyword evidence="3" id="KW-0813">Transport</keyword>
<evidence type="ECO:0000256" key="2">
    <source>
        <dbReference type="ARBA" id="ARBA00006434"/>
    </source>
</evidence>
<dbReference type="eggNOG" id="arCOG01319">
    <property type="taxonomic scope" value="Archaea"/>
</dbReference>
<sequence>MIASGVVLTLTLVVLLGFAGVGVWYARDGVDSVEEFVSARDSVGTATLTATVVASSMGAWILFSPAEAGAAFGGVTAVVGYAVGSALPLFCYASLGPRIRQLVPEGHSLTEYAYARYGTVFAAYVLLVTVAYMFVFLAAEFTGIALVFARLAGVPGWQTATLVGTIVLAYTAYGGLRASIVTDRIQTLVVLPLLFVGVVATLVALGGPTAVVSSVTSTRPELLSLGYLPGIEFGVYVTVAILGAELLNQAWWQRIYAGRDDETVKRSFRVAAACVVPLVLVVGLFGPVAAARGFVSTPSDASVALFLVVERVLPDWAVLVFVLLALVLVVSSADTLFNAIASVVTVDVPRFVEMPADRLTTVARLVTGLVAVAAVVVGAQGYSVLTLFLLADLLAAATFGPLLLGLYSRRARSGGVLVASASGLVVGLLFFPPARGVLSVPLLSPSFFVAFLGAAGVSCGVAWLSTLVGDERYDFGRLGREIHRLDDD</sequence>
<dbReference type="GO" id="GO:0005886">
    <property type="term" value="C:plasma membrane"/>
    <property type="evidence" value="ECO:0007669"/>
    <property type="project" value="TreeGrafter"/>
</dbReference>
<keyword evidence="5 8" id="KW-1133">Transmembrane helix</keyword>
<accession>J2ZIK1</accession>
<protein>
    <recommendedName>
        <fullName evidence="11">Na+/proline symporter</fullName>
    </recommendedName>
</protein>
<feature type="transmembrane region" description="Helical" evidence="8">
    <location>
        <begin position="157"/>
        <end position="176"/>
    </location>
</feature>
<comment type="similarity">
    <text evidence="2 7">Belongs to the sodium:solute symporter (SSF) (TC 2.A.21) family.</text>
</comment>
<feature type="transmembrane region" description="Helical" evidence="8">
    <location>
        <begin position="6"/>
        <end position="26"/>
    </location>
</feature>
<feature type="transmembrane region" description="Helical" evidence="8">
    <location>
        <begin position="414"/>
        <end position="434"/>
    </location>
</feature>
<proteinExistence type="inferred from homology"/>
<evidence type="ECO:0008006" key="11">
    <source>
        <dbReference type="Google" id="ProtNLM"/>
    </source>
</evidence>
<dbReference type="Proteomes" id="UP000007813">
    <property type="component" value="Unassembled WGS sequence"/>
</dbReference>
<dbReference type="GO" id="GO:0015606">
    <property type="term" value="F:spermidine transmembrane transporter activity"/>
    <property type="evidence" value="ECO:0007669"/>
    <property type="project" value="TreeGrafter"/>
</dbReference>
<dbReference type="AlphaFoldDB" id="J2ZIK1"/>
<feature type="transmembrane region" description="Helical" evidence="8">
    <location>
        <begin position="114"/>
        <end position="137"/>
    </location>
</feature>
<comment type="caution">
    <text evidence="9">The sequence shown here is derived from an EMBL/GenBank/DDBJ whole genome shotgun (WGS) entry which is preliminary data.</text>
</comment>
<evidence type="ECO:0000256" key="8">
    <source>
        <dbReference type="SAM" id="Phobius"/>
    </source>
</evidence>
<keyword evidence="4 8" id="KW-0812">Transmembrane</keyword>
<comment type="subcellular location">
    <subcellularLocation>
        <location evidence="1">Membrane</location>
        <topology evidence="1">Multi-pass membrane protein</topology>
    </subcellularLocation>
</comment>
<evidence type="ECO:0000256" key="5">
    <source>
        <dbReference type="ARBA" id="ARBA00022989"/>
    </source>
</evidence>
<dbReference type="OrthoDB" id="9779at2157"/>
<feature type="transmembrane region" description="Helical" evidence="8">
    <location>
        <begin position="46"/>
        <end position="63"/>
    </location>
</feature>
<feature type="transmembrane region" description="Helical" evidence="8">
    <location>
        <begin position="362"/>
        <end position="382"/>
    </location>
</feature>
<feature type="transmembrane region" description="Helical" evidence="8">
    <location>
        <begin position="268"/>
        <end position="290"/>
    </location>
</feature>
<dbReference type="Gene3D" id="1.20.1730.10">
    <property type="entry name" value="Sodium/glucose cotransporter"/>
    <property type="match status" value="1"/>
</dbReference>